<feature type="domain" description="ABC transporter" evidence="4">
    <location>
        <begin position="2"/>
        <end position="227"/>
    </location>
</feature>
<dbReference type="AlphaFoldDB" id="A0A1G1Y1W5"/>
<reference evidence="5 6" key="1">
    <citation type="journal article" date="2016" name="Nat. Commun.">
        <title>Thousands of microbial genomes shed light on interconnected biogeochemical processes in an aquifer system.</title>
        <authorList>
            <person name="Anantharaman K."/>
            <person name="Brown C.T."/>
            <person name="Hug L.A."/>
            <person name="Sharon I."/>
            <person name="Castelle C.J."/>
            <person name="Probst A.J."/>
            <person name="Thomas B.C."/>
            <person name="Singh A."/>
            <person name="Wilkins M.J."/>
            <person name="Karaoz U."/>
            <person name="Brodie E.L."/>
            <person name="Williams K.H."/>
            <person name="Hubbard S.S."/>
            <person name="Banfield J.F."/>
        </authorList>
    </citation>
    <scope>NUCLEOTIDE SEQUENCE [LARGE SCALE GENOMIC DNA]</scope>
</reference>
<dbReference type="GO" id="GO:0016887">
    <property type="term" value="F:ATP hydrolysis activity"/>
    <property type="evidence" value="ECO:0007669"/>
    <property type="project" value="InterPro"/>
</dbReference>
<sequence>MITVKDITFNYPGKNSQGEVGVFKDFSLEIFDGEFLSLVGPSGCGKTTLVNIIAGYLKPFSGGVVINGDNITLPGKDRIVINQENDLFEWMTVYENMKLITKDDDSIDKYLLMTHLTKFKNYYPRELSGGMKKRLSLARALVVDSGFIIMDEPFGSLDNQIKEKLHEEVLKIVKQSGKTILLVTHDVEEAIFLSDRILLLSGKPVTIKQEIKIPFNHPRYLSLRDSAEFSKFRSIVRQAINHH</sequence>
<evidence type="ECO:0000259" key="4">
    <source>
        <dbReference type="PROSITE" id="PS50893"/>
    </source>
</evidence>
<dbReference type="InterPro" id="IPR027417">
    <property type="entry name" value="P-loop_NTPase"/>
</dbReference>
<dbReference type="PROSITE" id="PS00211">
    <property type="entry name" value="ABC_TRANSPORTER_1"/>
    <property type="match status" value="1"/>
</dbReference>
<evidence type="ECO:0000256" key="2">
    <source>
        <dbReference type="ARBA" id="ARBA00022741"/>
    </source>
</evidence>
<dbReference type="PANTHER" id="PTHR42788:SF13">
    <property type="entry name" value="ALIPHATIC SULFONATES IMPORT ATP-BINDING PROTEIN SSUB"/>
    <property type="match status" value="1"/>
</dbReference>
<dbReference type="InterPro" id="IPR017871">
    <property type="entry name" value="ABC_transporter-like_CS"/>
</dbReference>
<dbReference type="Gene3D" id="3.40.50.300">
    <property type="entry name" value="P-loop containing nucleotide triphosphate hydrolases"/>
    <property type="match status" value="1"/>
</dbReference>
<name>A0A1G1Y1W5_9BACT</name>
<evidence type="ECO:0000313" key="6">
    <source>
        <dbReference type="Proteomes" id="UP000178240"/>
    </source>
</evidence>
<dbReference type="PROSITE" id="PS50893">
    <property type="entry name" value="ABC_TRANSPORTER_2"/>
    <property type="match status" value="1"/>
</dbReference>
<proteinExistence type="predicted"/>
<dbReference type="Pfam" id="PF00005">
    <property type="entry name" value="ABC_tran"/>
    <property type="match status" value="1"/>
</dbReference>
<dbReference type="SMART" id="SM00382">
    <property type="entry name" value="AAA"/>
    <property type="match status" value="1"/>
</dbReference>
<protein>
    <recommendedName>
        <fullName evidence="4">ABC transporter domain-containing protein</fullName>
    </recommendedName>
</protein>
<keyword evidence="2" id="KW-0547">Nucleotide-binding</keyword>
<comment type="caution">
    <text evidence="5">The sequence shown here is derived from an EMBL/GenBank/DDBJ whole genome shotgun (WGS) entry which is preliminary data.</text>
</comment>
<evidence type="ECO:0000256" key="1">
    <source>
        <dbReference type="ARBA" id="ARBA00022448"/>
    </source>
</evidence>
<evidence type="ECO:0000256" key="3">
    <source>
        <dbReference type="ARBA" id="ARBA00022840"/>
    </source>
</evidence>
<dbReference type="InterPro" id="IPR050166">
    <property type="entry name" value="ABC_transporter_ATP-bind"/>
</dbReference>
<dbReference type="Proteomes" id="UP000178240">
    <property type="component" value="Unassembled WGS sequence"/>
</dbReference>
<dbReference type="InterPro" id="IPR003593">
    <property type="entry name" value="AAA+_ATPase"/>
</dbReference>
<dbReference type="EMBL" id="MHIE01000011">
    <property type="protein sequence ID" value="OGY45826.1"/>
    <property type="molecule type" value="Genomic_DNA"/>
</dbReference>
<dbReference type="SUPFAM" id="SSF52540">
    <property type="entry name" value="P-loop containing nucleoside triphosphate hydrolases"/>
    <property type="match status" value="1"/>
</dbReference>
<dbReference type="CDD" id="cd03293">
    <property type="entry name" value="ABC_NrtD_SsuB_transporters"/>
    <property type="match status" value="1"/>
</dbReference>
<dbReference type="InterPro" id="IPR003439">
    <property type="entry name" value="ABC_transporter-like_ATP-bd"/>
</dbReference>
<keyword evidence="1" id="KW-0813">Transport</keyword>
<organism evidence="5 6">
    <name type="scientific">Candidatus Buchananbacteria bacterium RIFCSPHIGHO2_01_FULL_44_11</name>
    <dbReference type="NCBI Taxonomy" id="1797535"/>
    <lineage>
        <taxon>Bacteria</taxon>
        <taxon>Candidatus Buchananiibacteriota</taxon>
    </lineage>
</organism>
<gene>
    <name evidence="5" type="ORF">A2744_00265</name>
</gene>
<evidence type="ECO:0000313" key="5">
    <source>
        <dbReference type="EMBL" id="OGY45826.1"/>
    </source>
</evidence>
<dbReference type="PANTHER" id="PTHR42788">
    <property type="entry name" value="TAURINE IMPORT ATP-BINDING PROTEIN-RELATED"/>
    <property type="match status" value="1"/>
</dbReference>
<dbReference type="GO" id="GO:0005524">
    <property type="term" value="F:ATP binding"/>
    <property type="evidence" value="ECO:0007669"/>
    <property type="project" value="UniProtKB-KW"/>
</dbReference>
<accession>A0A1G1Y1W5</accession>
<dbReference type="STRING" id="1797535.A2744_00265"/>
<keyword evidence="3" id="KW-0067">ATP-binding</keyword>